<dbReference type="GeneID" id="66102620"/>
<keyword evidence="4" id="KW-1185">Reference proteome</keyword>
<sequence length="303" mass="33422">MIIVILLLYILTSIGFSFDWPFVHSAFIANGQNFWTIYLRLSDPKAKAVLSIGTTGILCTVLADSVIIWRCWIIWGRRWLIALFPALCLVSSIVFKIMDMRLIFTDGNDLELLYRVLYASFTLVTTLSCTLGIVYRILSVVQASPGEGGRYRAYRRVIEVLVESSTLYSIILILYVAFFAHDDWAANYLDPAAAIARGVAPTLLVGRVAAGHARPDDSWEGSVMSSLRFGEDPIETSSYGDTVASVIIDDDLESQPSSEGEGAHTRSCFQGGNGPDVIPNDNPDIRPGREMDGLDVTLVELIE</sequence>
<evidence type="ECO:0000256" key="2">
    <source>
        <dbReference type="SAM" id="Phobius"/>
    </source>
</evidence>
<evidence type="ECO:0000256" key="1">
    <source>
        <dbReference type="SAM" id="MobiDB-lite"/>
    </source>
</evidence>
<feature type="transmembrane region" description="Helical" evidence="2">
    <location>
        <begin position="79"/>
        <end position="98"/>
    </location>
</feature>
<dbReference type="EMBL" id="MU250524">
    <property type="protein sequence ID" value="KAG7451925.1"/>
    <property type="molecule type" value="Genomic_DNA"/>
</dbReference>
<gene>
    <name evidence="3" type="ORF">BT62DRAFT_271728</name>
</gene>
<name>A0A9P8AXZ6_9AGAR</name>
<keyword evidence="2" id="KW-0812">Transmembrane</keyword>
<evidence type="ECO:0000313" key="4">
    <source>
        <dbReference type="Proteomes" id="UP000812287"/>
    </source>
</evidence>
<feature type="transmembrane region" description="Helical" evidence="2">
    <location>
        <begin position="158"/>
        <end position="180"/>
    </location>
</feature>
<dbReference type="RefSeq" id="XP_043045425.1">
    <property type="nucleotide sequence ID" value="XM_043180324.1"/>
</dbReference>
<keyword evidence="2" id="KW-0472">Membrane</keyword>
<feature type="transmembrane region" description="Helical" evidence="2">
    <location>
        <begin position="118"/>
        <end position="138"/>
    </location>
</feature>
<evidence type="ECO:0000313" key="3">
    <source>
        <dbReference type="EMBL" id="KAG7451925.1"/>
    </source>
</evidence>
<feature type="region of interest" description="Disordered" evidence="1">
    <location>
        <begin position="253"/>
        <end position="283"/>
    </location>
</feature>
<dbReference type="AlphaFoldDB" id="A0A9P8AXZ6"/>
<comment type="caution">
    <text evidence="3">The sequence shown here is derived from an EMBL/GenBank/DDBJ whole genome shotgun (WGS) entry which is preliminary data.</text>
</comment>
<keyword evidence="2" id="KW-1133">Transmembrane helix</keyword>
<dbReference type="Proteomes" id="UP000812287">
    <property type="component" value="Unassembled WGS sequence"/>
</dbReference>
<protein>
    <submittedName>
        <fullName evidence="3">Uncharacterized protein</fullName>
    </submittedName>
</protein>
<dbReference type="OrthoDB" id="3038148at2759"/>
<reference evidence="3" key="1">
    <citation type="submission" date="2020-11" db="EMBL/GenBank/DDBJ databases">
        <title>Adaptations for nitrogen fixation in a non-lichenized fungal sporocarp promotes dispersal by wood-feeding termites.</title>
        <authorList>
            <consortium name="DOE Joint Genome Institute"/>
            <person name="Koch R.A."/>
            <person name="Yoon G."/>
            <person name="Arayal U."/>
            <person name="Lail K."/>
            <person name="Amirebrahimi M."/>
            <person name="Labutti K."/>
            <person name="Lipzen A."/>
            <person name="Riley R."/>
            <person name="Barry K."/>
            <person name="Henrissat B."/>
            <person name="Grigoriev I.V."/>
            <person name="Herr J.R."/>
            <person name="Aime M.C."/>
        </authorList>
    </citation>
    <scope>NUCLEOTIDE SEQUENCE</scope>
    <source>
        <strain evidence="3">MCA 3950</strain>
    </source>
</reference>
<feature type="transmembrane region" description="Helical" evidence="2">
    <location>
        <begin position="49"/>
        <end position="72"/>
    </location>
</feature>
<organism evidence="3 4">
    <name type="scientific">Guyanagaster necrorhizus</name>
    <dbReference type="NCBI Taxonomy" id="856835"/>
    <lineage>
        <taxon>Eukaryota</taxon>
        <taxon>Fungi</taxon>
        <taxon>Dikarya</taxon>
        <taxon>Basidiomycota</taxon>
        <taxon>Agaricomycotina</taxon>
        <taxon>Agaricomycetes</taxon>
        <taxon>Agaricomycetidae</taxon>
        <taxon>Agaricales</taxon>
        <taxon>Marasmiineae</taxon>
        <taxon>Physalacriaceae</taxon>
        <taxon>Guyanagaster</taxon>
    </lineage>
</organism>
<accession>A0A9P8AXZ6</accession>
<proteinExistence type="predicted"/>